<dbReference type="InterPro" id="IPR032675">
    <property type="entry name" value="LRR_dom_sf"/>
</dbReference>
<dbReference type="InterPro" id="IPR001245">
    <property type="entry name" value="Ser-Thr/Tyr_kinase_cat_dom"/>
</dbReference>
<dbReference type="OrthoDB" id="1897577at2759"/>
<evidence type="ECO:0000256" key="12">
    <source>
        <dbReference type="ARBA" id="ARBA00022840"/>
    </source>
</evidence>
<dbReference type="SMART" id="SM00220">
    <property type="entry name" value="S_TKc"/>
    <property type="match status" value="1"/>
</dbReference>
<dbReference type="EMBL" id="PDCK01000043">
    <property type="protein sequence ID" value="PRQ30910.1"/>
    <property type="molecule type" value="Genomic_DNA"/>
</dbReference>
<dbReference type="OMA" id="WTRNANM"/>
<dbReference type="InterPro" id="IPR021720">
    <property type="entry name" value="Malectin_dom"/>
</dbReference>
<dbReference type="Gene3D" id="2.60.120.430">
    <property type="entry name" value="Galactose-binding lectin"/>
    <property type="match status" value="1"/>
</dbReference>
<dbReference type="InterPro" id="IPR000719">
    <property type="entry name" value="Prot_kinase_dom"/>
</dbReference>
<keyword evidence="3" id="KW-0723">Serine/threonine-protein kinase</keyword>
<evidence type="ECO:0000256" key="7">
    <source>
        <dbReference type="ARBA" id="ARBA00022692"/>
    </source>
</evidence>
<keyword evidence="8 21" id="KW-0732">Signal</keyword>
<dbReference type="GO" id="GO:0004674">
    <property type="term" value="F:protein serine/threonine kinase activity"/>
    <property type="evidence" value="ECO:0007669"/>
    <property type="project" value="UniProtKB-KW"/>
</dbReference>
<protein>
    <recommendedName>
        <fullName evidence="2">non-specific serine/threonine protein kinase</fullName>
        <ecNumber evidence="2">2.7.11.1</ecNumber>
    </recommendedName>
</protein>
<keyword evidence="15" id="KW-0675">Receptor</keyword>
<dbReference type="FunFam" id="2.60.120.430:FF:000004">
    <property type="entry name" value="Putative leucine-rich repeat receptor-like serine/threonine-protein kinase"/>
    <property type="match status" value="1"/>
</dbReference>
<evidence type="ECO:0000256" key="18">
    <source>
        <dbReference type="ARBA" id="ARBA00048679"/>
    </source>
</evidence>
<evidence type="ECO:0000256" key="19">
    <source>
        <dbReference type="SAM" id="MobiDB-lite"/>
    </source>
</evidence>
<dbReference type="Proteomes" id="UP000238479">
    <property type="component" value="Chromosome 5"/>
</dbReference>
<dbReference type="SUPFAM" id="SSF56112">
    <property type="entry name" value="Protein kinase-like (PK-like)"/>
    <property type="match status" value="1"/>
</dbReference>
<dbReference type="PROSITE" id="PS50011">
    <property type="entry name" value="PROTEIN_KINASE_DOM"/>
    <property type="match status" value="1"/>
</dbReference>
<keyword evidence="24" id="KW-1185">Reference proteome</keyword>
<evidence type="ECO:0000256" key="13">
    <source>
        <dbReference type="ARBA" id="ARBA00022989"/>
    </source>
</evidence>
<comment type="catalytic activity">
    <reaction evidence="17">
        <text>L-threonyl-[protein] + ATP = O-phospho-L-threonyl-[protein] + ADP + H(+)</text>
        <dbReference type="Rhea" id="RHEA:46608"/>
        <dbReference type="Rhea" id="RHEA-COMP:11060"/>
        <dbReference type="Rhea" id="RHEA-COMP:11605"/>
        <dbReference type="ChEBI" id="CHEBI:15378"/>
        <dbReference type="ChEBI" id="CHEBI:30013"/>
        <dbReference type="ChEBI" id="CHEBI:30616"/>
        <dbReference type="ChEBI" id="CHEBI:61977"/>
        <dbReference type="ChEBI" id="CHEBI:456216"/>
        <dbReference type="EC" id="2.7.11.1"/>
    </reaction>
</comment>
<keyword evidence="9" id="KW-0677">Repeat</keyword>
<dbReference type="InterPro" id="IPR008271">
    <property type="entry name" value="Ser/Thr_kinase_AS"/>
</dbReference>
<feature type="chain" id="PRO_5015114934" description="non-specific serine/threonine protein kinase" evidence="21">
    <location>
        <begin position="27"/>
        <end position="1014"/>
    </location>
</feature>
<keyword evidence="6 23" id="KW-0808">Transferase</keyword>
<evidence type="ECO:0000256" key="16">
    <source>
        <dbReference type="ARBA" id="ARBA00023180"/>
    </source>
</evidence>
<keyword evidence="16" id="KW-0325">Glycoprotein</keyword>
<dbReference type="FunFam" id="3.80.10.10:FF:000433">
    <property type="entry name" value="Putative LRR receptor-like serine/threonine-protein kinase isoform A"/>
    <property type="match status" value="1"/>
</dbReference>
<evidence type="ECO:0000256" key="9">
    <source>
        <dbReference type="ARBA" id="ARBA00022737"/>
    </source>
</evidence>
<dbReference type="Pfam" id="PF11721">
    <property type="entry name" value="Malectin"/>
    <property type="match status" value="1"/>
</dbReference>
<gene>
    <name evidence="23" type="ORF">RchiOBHm_Chr5g0029741</name>
</gene>
<keyword evidence="7 20" id="KW-0812">Transmembrane</keyword>
<evidence type="ECO:0000256" key="11">
    <source>
        <dbReference type="ARBA" id="ARBA00022777"/>
    </source>
</evidence>
<dbReference type="InterPro" id="IPR011009">
    <property type="entry name" value="Kinase-like_dom_sf"/>
</dbReference>
<dbReference type="GO" id="GO:0016020">
    <property type="term" value="C:membrane"/>
    <property type="evidence" value="ECO:0007669"/>
    <property type="project" value="UniProtKB-SubCell"/>
</dbReference>
<dbReference type="FunFam" id="1.10.510.10:FF:000044">
    <property type="entry name" value="Putative LRR receptor-like serine/threonine-protein kinase"/>
    <property type="match status" value="1"/>
</dbReference>
<evidence type="ECO:0000256" key="17">
    <source>
        <dbReference type="ARBA" id="ARBA00047899"/>
    </source>
</evidence>
<dbReference type="AlphaFoldDB" id="A0A2P6Q9Q3"/>
<keyword evidence="14 20" id="KW-0472">Membrane</keyword>
<feature type="region of interest" description="Disordered" evidence="19">
    <location>
        <begin position="970"/>
        <end position="991"/>
    </location>
</feature>
<dbReference type="PANTHER" id="PTHR48006:SF81">
    <property type="entry name" value="PROTEIN KINASE DOMAIN-CONTAINING PROTEIN"/>
    <property type="match status" value="1"/>
</dbReference>
<evidence type="ECO:0000256" key="5">
    <source>
        <dbReference type="ARBA" id="ARBA00022614"/>
    </source>
</evidence>
<evidence type="ECO:0000259" key="22">
    <source>
        <dbReference type="PROSITE" id="PS50011"/>
    </source>
</evidence>
<dbReference type="Pfam" id="PF07714">
    <property type="entry name" value="PK_Tyr_Ser-Thr"/>
    <property type="match status" value="1"/>
</dbReference>
<evidence type="ECO:0000256" key="20">
    <source>
        <dbReference type="SAM" id="Phobius"/>
    </source>
</evidence>
<evidence type="ECO:0000256" key="15">
    <source>
        <dbReference type="ARBA" id="ARBA00023170"/>
    </source>
</evidence>
<dbReference type="Gene3D" id="3.80.10.10">
    <property type="entry name" value="Ribonuclease Inhibitor"/>
    <property type="match status" value="3"/>
</dbReference>
<feature type="transmembrane region" description="Helical" evidence="20">
    <location>
        <begin position="612"/>
        <end position="632"/>
    </location>
</feature>
<feature type="domain" description="Protein kinase" evidence="22">
    <location>
        <begin position="668"/>
        <end position="954"/>
    </location>
</feature>
<dbReference type="FunFam" id="3.30.200.20:FF:000217">
    <property type="entry name" value="probable LRR receptor-like serine/threonine-protein kinase At1g53430"/>
    <property type="match status" value="1"/>
</dbReference>
<dbReference type="Pfam" id="PF13855">
    <property type="entry name" value="LRR_8"/>
    <property type="match status" value="2"/>
</dbReference>
<keyword evidence="10" id="KW-0547">Nucleotide-binding</keyword>
<name>A0A2P6Q9Q3_ROSCH</name>
<feature type="signal peptide" evidence="21">
    <location>
        <begin position="1"/>
        <end position="26"/>
    </location>
</feature>
<accession>A0A2P6Q9Q3</accession>
<keyword evidence="13 20" id="KW-1133">Transmembrane helix</keyword>
<evidence type="ECO:0000313" key="23">
    <source>
        <dbReference type="EMBL" id="PRQ30910.1"/>
    </source>
</evidence>
<evidence type="ECO:0000256" key="3">
    <source>
        <dbReference type="ARBA" id="ARBA00022527"/>
    </source>
</evidence>
<evidence type="ECO:0000256" key="21">
    <source>
        <dbReference type="SAM" id="SignalP"/>
    </source>
</evidence>
<keyword evidence="5" id="KW-0433">Leucine-rich repeat</keyword>
<evidence type="ECO:0000313" key="24">
    <source>
        <dbReference type="Proteomes" id="UP000238479"/>
    </source>
</evidence>
<organism evidence="23 24">
    <name type="scientific">Rosa chinensis</name>
    <name type="common">China rose</name>
    <dbReference type="NCBI Taxonomy" id="74649"/>
    <lineage>
        <taxon>Eukaryota</taxon>
        <taxon>Viridiplantae</taxon>
        <taxon>Streptophyta</taxon>
        <taxon>Embryophyta</taxon>
        <taxon>Tracheophyta</taxon>
        <taxon>Spermatophyta</taxon>
        <taxon>Magnoliopsida</taxon>
        <taxon>eudicotyledons</taxon>
        <taxon>Gunneridae</taxon>
        <taxon>Pentapetalae</taxon>
        <taxon>rosids</taxon>
        <taxon>fabids</taxon>
        <taxon>Rosales</taxon>
        <taxon>Rosaceae</taxon>
        <taxon>Rosoideae</taxon>
        <taxon>Rosoideae incertae sedis</taxon>
        <taxon>Rosa</taxon>
    </lineage>
</organism>
<dbReference type="Gene3D" id="3.30.200.20">
    <property type="entry name" value="Phosphorylase Kinase, domain 1"/>
    <property type="match status" value="1"/>
</dbReference>
<dbReference type="InterPro" id="IPR051824">
    <property type="entry name" value="LRR_Rcpt-Like_S/T_Kinase"/>
</dbReference>
<sequence length="1014" mass="112157">MNYTFFFSRLLVGSLLLVLSASFAFGANRLSPDERQALMDIGKTLGKKWDFSVDPCSGELGWISPSDDQYMNQVICDNCSTTSSTMADQICHVTNISLKAQNLAGTLPPELKRLTYLQTIDLTRNYLSGTIPREWGSLPLATISLVGNRLTGSIPIEIGNISTLQSLDITSNNFSGLPPELGNLTSIKKMLLSSNNFTGKLPETFARLKTLTDFRVDDNHFSGKIPDFIQNWTNLTKLVIQASGLTGPIPSSISLLKELTDLRITDLDGPDEAPFPRLDDMTELKTLMLRNCNLTGELPMNLADMTKLKYLDLSFNKLTGEIPSSFGNENDLDYIFLTGNLLTGSVPGSVKGDNIDLSYNNFATTSVTGNCRIGRMNLFASSSKGNNLIIPCLENATCPKDLSHSLRINCGGSVIVVNENITTPITYEADNDDGGPSSFYSKSDWGSSSTGYYPDDNTEDTFIVYNISTLPMPDPQLYMTARVSPISLTYFGFCLINGNYIVRLHFAEIMFTNDKTYRSLGRRIFDVYIQGKRVEKDFNIADVAGGNGILVIRNYTASVTNHTLEIRFFWNGKGTQVIPKKGVYGPLISAISVDPDFIPPKERSPGISAGEVVGIVAGGVFIILVILCILWWKGFTGPANTLEQDLKGVDLQTGKFTLRQIKAATNDFDIANKIGEGGFGPVYRGLLSDNTAIAVKKLSAKSKQGNREFVNEIGMISALQHPHLVKLYGCCIEGNNLLLVYEYMENNSLARALFGPKESQVKLDWPTRHRICVGIARGLTYLHEESRLKIVHRDIKATNVLLDKNLFPKISDFGLAKLDEDDNTHISTRIAGTFGYMAPEYAMRGYLTDKADVYSFGILVLEMVSGRCNTTYRSKEECFYLLDWALLLKERASLLDLVDPRLDSEFNKAEMINTINIALLCANASSAVRPAMSSVVSMLDGRASVQEVVYDPNASINEINAMRKHFQSNIEENNGDPESQRQTMSIEGSWTASSTSAQDLYPVRPDSYYWENRN</sequence>
<evidence type="ECO:0000256" key="1">
    <source>
        <dbReference type="ARBA" id="ARBA00004479"/>
    </source>
</evidence>
<dbReference type="PROSITE" id="PS00108">
    <property type="entry name" value="PROTEIN_KINASE_ST"/>
    <property type="match status" value="1"/>
</dbReference>
<dbReference type="FunFam" id="3.80.10.10:FF:000041">
    <property type="entry name" value="LRR receptor-like serine/threonine-protein kinase ERECTA"/>
    <property type="match status" value="2"/>
</dbReference>
<keyword evidence="11" id="KW-0418">Kinase</keyword>
<evidence type="ECO:0000256" key="14">
    <source>
        <dbReference type="ARBA" id="ARBA00023136"/>
    </source>
</evidence>
<dbReference type="SUPFAM" id="SSF52058">
    <property type="entry name" value="L domain-like"/>
    <property type="match status" value="1"/>
</dbReference>
<dbReference type="GO" id="GO:0005524">
    <property type="term" value="F:ATP binding"/>
    <property type="evidence" value="ECO:0007669"/>
    <property type="project" value="UniProtKB-KW"/>
</dbReference>
<evidence type="ECO:0000256" key="8">
    <source>
        <dbReference type="ARBA" id="ARBA00022729"/>
    </source>
</evidence>
<keyword evidence="4" id="KW-0597">Phosphoprotein</keyword>
<dbReference type="CDD" id="cd14066">
    <property type="entry name" value="STKc_IRAK"/>
    <property type="match status" value="1"/>
</dbReference>
<evidence type="ECO:0000256" key="4">
    <source>
        <dbReference type="ARBA" id="ARBA00022553"/>
    </source>
</evidence>
<dbReference type="EC" id="2.7.11.1" evidence="2"/>
<dbReference type="InterPro" id="IPR001611">
    <property type="entry name" value="Leu-rich_rpt"/>
</dbReference>
<evidence type="ECO:0000256" key="6">
    <source>
        <dbReference type="ARBA" id="ARBA00022679"/>
    </source>
</evidence>
<dbReference type="PANTHER" id="PTHR48006">
    <property type="entry name" value="LEUCINE-RICH REPEAT-CONTAINING PROTEIN DDB_G0281931-RELATED"/>
    <property type="match status" value="1"/>
</dbReference>
<dbReference type="Gramene" id="PRQ30910">
    <property type="protein sequence ID" value="PRQ30910"/>
    <property type="gene ID" value="RchiOBHm_Chr5g0029741"/>
</dbReference>
<keyword evidence="12" id="KW-0067">ATP-binding</keyword>
<dbReference type="Gene3D" id="1.10.510.10">
    <property type="entry name" value="Transferase(Phosphotransferase) domain 1"/>
    <property type="match status" value="1"/>
</dbReference>
<evidence type="ECO:0000256" key="10">
    <source>
        <dbReference type="ARBA" id="ARBA00022741"/>
    </source>
</evidence>
<comment type="caution">
    <text evidence="23">The sequence shown here is derived from an EMBL/GenBank/DDBJ whole genome shotgun (WGS) entry which is preliminary data.</text>
</comment>
<reference evidence="23 24" key="1">
    <citation type="journal article" date="2018" name="Nat. Genet.">
        <title>The Rosa genome provides new insights in the design of modern roses.</title>
        <authorList>
            <person name="Bendahmane M."/>
        </authorList>
    </citation>
    <scope>NUCLEOTIDE SEQUENCE [LARGE SCALE GENOMIC DNA]</scope>
    <source>
        <strain evidence="24">cv. Old Blush</strain>
    </source>
</reference>
<dbReference type="Pfam" id="PF00560">
    <property type="entry name" value="LRR_1"/>
    <property type="match status" value="1"/>
</dbReference>
<comment type="subcellular location">
    <subcellularLocation>
        <location evidence="1">Membrane</location>
        <topology evidence="1">Single-pass type I membrane protein</topology>
    </subcellularLocation>
</comment>
<evidence type="ECO:0000256" key="2">
    <source>
        <dbReference type="ARBA" id="ARBA00012513"/>
    </source>
</evidence>
<proteinExistence type="predicted"/>
<comment type="catalytic activity">
    <reaction evidence="18">
        <text>L-seryl-[protein] + ATP = O-phospho-L-seryl-[protein] + ADP + H(+)</text>
        <dbReference type="Rhea" id="RHEA:17989"/>
        <dbReference type="Rhea" id="RHEA-COMP:9863"/>
        <dbReference type="Rhea" id="RHEA-COMP:11604"/>
        <dbReference type="ChEBI" id="CHEBI:15378"/>
        <dbReference type="ChEBI" id="CHEBI:29999"/>
        <dbReference type="ChEBI" id="CHEBI:30616"/>
        <dbReference type="ChEBI" id="CHEBI:83421"/>
        <dbReference type="ChEBI" id="CHEBI:456216"/>
        <dbReference type="EC" id="2.7.11.1"/>
    </reaction>
</comment>